<evidence type="ECO:0000313" key="4">
    <source>
        <dbReference type="Proteomes" id="UP000017090"/>
    </source>
</evidence>
<accession>U7UAH5</accession>
<dbReference type="PATRIC" id="fig|1111454.3.peg.2220"/>
<gene>
    <name evidence="3" type="ORF">HMPREF1250_1583</name>
</gene>
<keyword evidence="2" id="KW-1133">Transmembrane helix</keyword>
<keyword evidence="4" id="KW-1185">Reference proteome</keyword>
<keyword evidence="2" id="KW-0472">Membrane</keyword>
<sequence>MKRSWQIAVSFVLILAFLLLSGFRAQTIIHDDGSETQDILKVSDSDSGQKALRDDADDFQKRDYMIMDYSNSNGEGFRAMKTITTENANRSSIDKIVHRTHDGLICTMYYIDYLYTDSSMSRLQLGRPTAEDGSDLEYSVSFPSGAQVKSNSTTSDQQSSTYTWKLSNTQNARLQLQATVWHKLTIYGLLFFIILFVCIVLVMEHRRRNMISWKQASRMRTVEIFLLLVPVFILGYMAYDYYAGTHITSSTLQSVAQQQEEEKRLQQEEERKAKEEESQRQREKEITMSKVRSKSLELSASLRELNRRYEAGKLSRAEARNEAASLADQARALLQDNQGKISEADSGALEELVQRIVDEANTIASKDVKKVEKKVQPKVTNRSKSAGSNDQSGSRDTDDNSSGNDTTQPAKGKEK</sequence>
<reference evidence="3 4" key="1">
    <citation type="submission" date="2013-09" db="EMBL/GenBank/DDBJ databases">
        <authorList>
            <person name="Durkin A.S."/>
            <person name="Haft D.R."/>
            <person name="McCorrison J."/>
            <person name="Torralba M."/>
            <person name="Gillis M."/>
            <person name="Haft D.H."/>
            <person name="Methe B."/>
            <person name="Sutton G."/>
            <person name="Nelson K.E."/>
        </authorList>
    </citation>
    <scope>NUCLEOTIDE SEQUENCE [LARGE SCALE GENOMIC DNA]</scope>
    <source>
        <strain evidence="3 4">BV3C16-1</strain>
    </source>
</reference>
<feature type="compositionally biased region" description="Polar residues" evidence="1">
    <location>
        <begin position="380"/>
        <end position="391"/>
    </location>
</feature>
<feature type="compositionally biased region" description="Basic and acidic residues" evidence="1">
    <location>
        <begin position="266"/>
        <end position="287"/>
    </location>
</feature>
<proteinExistence type="predicted"/>
<feature type="region of interest" description="Disordered" evidence="1">
    <location>
        <begin position="266"/>
        <end position="288"/>
    </location>
</feature>
<protein>
    <submittedName>
        <fullName evidence="3">Uncharacterized protein</fullName>
    </submittedName>
</protein>
<evidence type="ECO:0000313" key="3">
    <source>
        <dbReference type="EMBL" id="ERT56447.1"/>
    </source>
</evidence>
<dbReference type="Proteomes" id="UP000017090">
    <property type="component" value="Unassembled WGS sequence"/>
</dbReference>
<dbReference type="STRING" id="1111454.HMPREF1250_1583"/>
<keyword evidence="2" id="KW-0812">Transmembrane</keyword>
<name>U7UAH5_9FIRM</name>
<feature type="transmembrane region" description="Helical" evidence="2">
    <location>
        <begin position="224"/>
        <end position="242"/>
    </location>
</feature>
<evidence type="ECO:0000256" key="1">
    <source>
        <dbReference type="SAM" id="MobiDB-lite"/>
    </source>
</evidence>
<feature type="compositionally biased region" description="Basic and acidic residues" evidence="1">
    <location>
        <begin position="366"/>
        <end position="375"/>
    </location>
</feature>
<dbReference type="RefSeq" id="WP_023054610.1">
    <property type="nucleotide sequence ID" value="NZ_AWXA01000062.1"/>
</dbReference>
<dbReference type="AlphaFoldDB" id="U7UAH5"/>
<evidence type="ECO:0000256" key="2">
    <source>
        <dbReference type="SAM" id="Phobius"/>
    </source>
</evidence>
<dbReference type="OrthoDB" id="1625251at2"/>
<organism evidence="3 4">
    <name type="scientific">Megasphaera vaginalis</name>
    <name type="common">ex Srinivasan et al. 2021</name>
    <dbReference type="NCBI Taxonomy" id="1111454"/>
    <lineage>
        <taxon>Bacteria</taxon>
        <taxon>Bacillati</taxon>
        <taxon>Bacillota</taxon>
        <taxon>Negativicutes</taxon>
        <taxon>Veillonellales</taxon>
        <taxon>Veillonellaceae</taxon>
        <taxon>Megasphaera</taxon>
    </lineage>
</organism>
<feature type="transmembrane region" description="Helical" evidence="2">
    <location>
        <begin position="184"/>
        <end position="203"/>
    </location>
</feature>
<comment type="caution">
    <text evidence="3">The sequence shown here is derived from an EMBL/GenBank/DDBJ whole genome shotgun (WGS) entry which is preliminary data.</text>
</comment>
<dbReference type="EMBL" id="AWXA01000062">
    <property type="protein sequence ID" value="ERT56447.1"/>
    <property type="molecule type" value="Genomic_DNA"/>
</dbReference>
<feature type="region of interest" description="Disordered" evidence="1">
    <location>
        <begin position="360"/>
        <end position="415"/>
    </location>
</feature>